<reference evidence="1 2" key="2">
    <citation type="submission" date="2016-08" db="EMBL/GenBank/DDBJ databases">
        <title>Pervasive Adenine N6-methylation of Active Genes in Fungi.</title>
        <authorList>
            <consortium name="DOE Joint Genome Institute"/>
            <person name="Mondo S.J."/>
            <person name="Dannebaum R.O."/>
            <person name="Kuo R.C."/>
            <person name="Labutti K."/>
            <person name="Haridas S."/>
            <person name="Kuo A."/>
            <person name="Salamov A."/>
            <person name="Ahrendt S.R."/>
            <person name="Lipzen A."/>
            <person name="Sullivan W."/>
            <person name="Andreopoulos W.B."/>
            <person name="Clum A."/>
            <person name="Lindquist E."/>
            <person name="Daum C."/>
            <person name="Ramamoorthy G.K."/>
            <person name="Gryganskyi A."/>
            <person name="Culley D."/>
            <person name="Magnuson J.K."/>
            <person name="James T.Y."/>
            <person name="O'Malley M.A."/>
            <person name="Stajich J.E."/>
            <person name="Spatafora J.W."/>
            <person name="Visel A."/>
            <person name="Grigoriev I.V."/>
        </authorList>
    </citation>
    <scope>NUCLEOTIDE SEQUENCE [LARGE SCALE GENOMIC DNA]</scope>
    <source>
        <strain evidence="2">finn</strain>
    </source>
</reference>
<dbReference type="EMBL" id="MCFH01000162">
    <property type="protein sequence ID" value="ORX36176.1"/>
    <property type="molecule type" value="Genomic_DNA"/>
</dbReference>
<dbReference type="AlphaFoldDB" id="A0A1Y1UF99"/>
<evidence type="ECO:0000313" key="1">
    <source>
        <dbReference type="EMBL" id="ORX36176.1"/>
    </source>
</evidence>
<comment type="caution">
    <text evidence="1">The sequence shown here is derived from an EMBL/GenBank/DDBJ whole genome shotgun (WGS) entry which is preliminary data.</text>
</comment>
<evidence type="ECO:0000313" key="2">
    <source>
        <dbReference type="Proteomes" id="UP000193719"/>
    </source>
</evidence>
<organism evidence="1 2">
    <name type="scientific">Piromyces finnis</name>
    <dbReference type="NCBI Taxonomy" id="1754191"/>
    <lineage>
        <taxon>Eukaryota</taxon>
        <taxon>Fungi</taxon>
        <taxon>Fungi incertae sedis</taxon>
        <taxon>Chytridiomycota</taxon>
        <taxon>Chytridiomycota incertae sedis</taxon>
        <taxon>Neocallimastigomycetes</taxon>
        <taxon>Neocallimastigales</taxon>
        <taxon>Neocallimastigaceae</taxon>
        <taxon>Piromyces</taxon>
    </lineage>
</organism>
<name>A0A1Y1UF99_9FUNG</name>
<proteinExistence type="predicted"/>
<sequence>MDIMTATKKLSDAIAYETLLKFCYRNDFIKCIEHHIFILNQNNMYKRVFSLIKRKKYLKVSGELKHYLKNNIENKTIKKWDSFLSYDQEINDELFEASTSTATTTRSSISMEYFDSCPIKKIKTRDITLYYLSCEDTCSLSSIPSFKNTKSNRDSRNMKSNYHLIIDNMKDQNEFLKIKLYL</sequence>
<accession>A0A1Y1UF99</accession>
<dbReference type="Proteomes" id="UP000193719">
    <property type="component" value="Unassembled WGS sequence"/>
</dbReference>
<keyword evidence="2" id="KW-1185">Reference proteome</keyword>
<feature type="non-terminal residue" evidence="1">
    <location>
        <position position="182"/>
    </location>
</feature>
<dbReference type="OrthoDB" id="10680880at2759"/>
<gene>
    <name evidence="1" type="ORF">BCR36DRAFT_375776</name>
</gene>
<reference evidence="1 2" key="1">
    <citation type="submission" date="2016-08" db="EMBL/GenBank/DDBJ databases">
        <title>Genomes of anaerobic fungi encode conserved fungal cellulosomes for biomass hydrolysis.</title>
        <authorList>
            <consortium name="DOE Joint Genome Institute"/>
            <person name="Haitjema C.H."/>
            <person name="Gilmore S.P."/>
            <person name="Henske J.K."/>
            <person name="Solomon K.V."/>
            <person name="De Groot R."/>
            <person name="Kuo A."/>
            <person name="Mondo S.J."/>
            <person name="Salamov A.A."/>
            <person name="Labutti K."/>
            <person name="Zhao Z."/>
            <person name="Chiniquy J."/>
            <person name="Barry K."/>
            <person name="Brewer H.M."/>
            <person name="Purvine S.O."/>
            <person name="Wright A.T."/>
            <person name="Boxma B."/>
            <person name="Van Alen T."/>
            <person name="Hackstein J.H."/>
            <person name="Baker S.E."/>
            <person name="Grigoriev I.V."/>
            <person name="O'Malley M.A."/>
        </authorList>
    </citation>
    <scope>NUCLEOTIDE SEQUENCE [LARGE SCALE GENOMIC DNA]</scope>
    <source>
        <strain evidence="2">finn</strain>
    </source>
</reference>
<protein>
    <submittedName>
        <fullName evidence="1">Uncharacterized protein</fullName>
    </submittedName>
</protein>